<dbReference type="InterPro" id="IPR000297">
    <property type="entry name" value="PPIase_PpiC"/>
</dbReference>
<proteinExistence type="predicted"/>
<dbReference type="Proteomes" id="UP000297861">
    <property type="component" value="Unassembled WGS sequence"/>
</dbReference>
<dbReference type="SUPFAM" id="SSF54534">
    <property type="entry name" value="FKBP-like"/>
    <property type="match status" value="2"/>
</dbReference>
<evidence type="ECO:0000259" key="8">
    <source>
        <dbReference type="PROSITE" id="PS50198"/>
    </source>
</evidence>
<evidence type="ECO:0000313" key="9">
    <source>
        <dbReference type="EMBL" id="TFD95395.1"/>
    </source>
</evidence>
<dbReference type="InterPro" id="IPR050245">
    <property type="entry name" value="PrsA_foldase"/>
</dbReference>
<feature type="chain" id="PRO_5021430348" description="peptidylprolyl isomerase" evidence="7">
    <location>
        <begin position="22"/>
        <end position="656"/>
    </location>
</feature>
<feature type="domain" description="PpiC" evidence="8">
    <location>
        <begin position="121"/>
        <end position="224"/>
    </location>
</feature>
<feature type="signal peptide" evidence="7">
    <location>
        <begin position="1"/>
        <end position="21"/>
    </location>
</feature>
<keyword evidence="4 6" id="KW-0697">Rotamase</keyword>
<feature type="domain" description="PpiC" evidence="8">
    <location>
        <begin position="229"/>
        <end position="333"/>
    </location>
</feature>
<evidence type="ECO:0000256" key="2">
    <source>
        <dbReference type="ARBA" id="ARBA00013194"/>
    </source>
</evidence>
<name>A0A4Y8KZJ4_9BACT</name>
<accession>A0A4Y8KZJ4</accession>
<protein>
    <recommendedName>
        <fullName evidence="2">peptidylprolyl isomerase</fullName>
        <ecNumber evidence="2">5.2.1.8</ecNumber>
    </recommendedName>
</protein>
<dbReference type="Pfam" id="PF13616">
    <property type="entry name" value="Rotamase_3"/>
    <property type="match status" value="1"/>
</dbReference>
<keyword evidence="10" id="KW-1185">Reference proteome</keyword>
<dbReference type="PROSITE" id="PS50198">
    <property type="entry name" value="PPIC_PPIASE_2"/>
    <property type="match status" value="2"/>
</dbReference>
<sequence length="656" mass="75999">MNKLKISGLFLFLFMTVGVFAQKTDDYLFKIDKKTVSVEDFEYAYLKDRKNNIQPPVTIPDFLKSFSLLKIKVAEAEASGLDKDPVFVSEYNKYAESTKNKYINDTASAETAAKLVYDRLQYNVEVSKIYIPFTSDKLFPKDTLAAYNKIKEIRASIINAPDSEYRKTARLYPAPESPAEKDIVWTTALTSPKILEDAIYNTPIGSVSEPIRTNTGYYLVKTYRKRPDRGEVRIAHILFLYPENATQAEKDSVRSLSQRVITDLDDNQPFEGICQAISADRATAPKGGDLGWFSTRSNLVPQFDSIFYSLKKLKDYTRPIEFDYGFHIFKLIGKVHLDPWPEIKPDLISEMEKHNRNGDIESLKLKRLSQKYPYAINSKVLRSILDIADTHHASDSLFFKNLPDLYNKKLVTIRNTEYNISDFVDYIFNNLSAKSTLSTDIVYEKLDGFVLNKLTEVNEKRIIDDTPELKHLLQEYYDGILLFTIMDKEIWTKASIDTEGLTKTFDWNRNKYTWTEPKYKGYVIYLKDRAAFDKALAIQNEYGSQDNFIQILTKSFSNDSIKPLYIEKGIWAKGENDFVDNTLYKTEIKKEVVGYPFFFIHGKMLDQPQTFEDVKGLVIQDYQDALEKQWTEYIIKKHKVVVNNEALKRLTQKYQQ</sequence>
<evidence type="ECO:0000313" key="10">
    <source>
        <dbReference type="Proteomes" id="UP000297861"/>
    </source>
</evidence>
<evidence type="ECO:0000256" key="6">
    <source>
        <dbReference type="PROSITE-ProRule" id="PRU00278"/>
    </source>
</evidence>
<dbReference type="PANTHER" id="PTHR47245">
    <property type="entry name" value="PEPTIDYLPROLYL ISOMERASE"/>
    <property type="match status" value="1"/>
</dbReference>
<dbReference type="PANTHER" id="PTHR47245:SF1">
    <property type="entry name" value="FOLDASE PROTEIN PRSA"/>
    <property type="match status" value="1"/>
</dbReference>
<dbReference type="EC" id="5.2.1.8" evidence="2"/>
<dbReference type="STRING" id="1121485.GCA_000426485_01491"/>
<keyword evidence="3 7" id="KW-0732">Signal</keyword>
<dbReference type="GO" id="GO:0003755">
    <property type="term" value="F:peptidyl-prolyl cis-trans isomerase activity"/>
    <property type="evidence" value="ECO:0007669"/>
    <property type="project" value="UniProtKB-KW"/>
</dbReference>
<organism evidence="9 10">
    <name type="scientific">Dysgonomonas capnocytophagoides</name>
    <dbReference type="NCBI Taxonomy" id="45254"/>
    <lineage>
        <taxon>Bacteria</taxon>
        <taxon>Pseudomonadati</taxon>
        <taxon>Bacteroidota</taxon>
        <taxon>Bacteroidia</taxon>
        <taxon>Bacteroidales</taxon>
        <taxon>Dysgonomonadaceae</taxon>
        <taxon>Dysgonomonas</taxon>
    </lineage>
</organism>
<evidence type="ECO:0000256" key="1">
    <source>
        <dbReference type="ARBA" id="ARBA00000971"/>
    </source>
</evidence>
<comment type="catalytic activity">
    <reaction evidence="1">
        <text>[protein]-peptidylproline (omega=180) = [protein]-peptidylproline (omega=0)</text>
        <dbReference type="Rhea" id="RHEA:16237"/>
        <dbReference type="Rhea" id="RHEA-COMP:10747"/>
        <dbReference type="Rhea" id="RHEA-COMP:10748"/>
        <dbReference type="ChEBI" id="CHEBI:83833"/>
        <dbReference type="ChEBI" id="CHEBI:83834"/>
        <dbReference type="EC" id="5.2.1.8"/>
    </reaction>
</comment>
<dbReference type="AlphaFoldDB" id="A0A4Y8KZJ4"/>
<evidence type="ECO:0000256" key="3">
    <source>
        <dbReference type="ARBA" id="ARBA00022729"/>
    </source>
</evidence>
<comment type="caution">
    <text evidence="9">The sequence shown here is derived from an EMBL/GenBank/DDBJ whole genome shotgun (WGS) entry which is preliminary data.</text>
</comment>
<evidence type="ECO:0000256" key="7">
    <source>
        <dbReference type="SAM" id="SignalP"/>
    </source>
</evidence>
<evidence type="ECO:0000256" key="5">
    <source>
        <dbReference type="ARBA" id="ARBA00023235"/>
    </source>
</evidence>
<evidence type="ECO:0000256" key="4">
    <source>
        <dbReference type="ARBA" id="ARBA00023110"/>
    </source>
</evidence>
<dbReference type="OrthoDB" id="14196at2"/>
<dbReference type="InterPro" id="IPR046357">
    <property type="entry name" value="PPIase_dom_sf"/>
</dbReference>
<dbReference type="EMBL" id="SOML01000008">
    <property type="protein sequence ID" value="TFD95395.1"/>
    <property type="molecule type" value="Genomic_DNA"/>
</dbReference>
<reference evidence="9 10" key="1">
    <citation type="submission" date="2019-03" db="EMBL/GenBank/DDBJ databases">
        <title>San Antonio Military Medical Center submission to MRSN (WRAIR), pending publication.</title>
        <authorList>
            <person name="Blyth D.M."/>
            <person name="Mccarthy S.L."/>
            <person name="Schall S.E."/>
            <person name="Stam J.A."/>
            <person name="Ong A.C."/>
            <person name="Mcgann P.T."/>
        </authorList>
    </citation>
    <scope>NUCLEOTIDE SEQUENCE [LARGE SCALE GENOMIC DNA]</scope>
    <source>
        <strain evidence="9 10">MRSN571793</strain>
    </source>
</reference>
<keyword evidence="5 6" id="KW-0413">Isomerase</keyword>
<dbReference type="Gene3D" id="3.10.50.40">
    <property type="match status" value="2"/>
</dbReference>
<dbReference type="RefSeq" id="WP_134436810.1">
    <property type="nucleotide sequence ID" value="NZ_SOML01000008.1"/>
</dbReference>
<gene>
    <name evidence="9" type="ORF">E2605_13335</name>
</gene>